<evidence type="ECO:0000313" key="1">
    <source>
        <dbReference type="EMBL" id="PMS17841.1"/>
    </source>
</evidence>
<dbReference type="OrthoDB" id="9141443at2"/>
<comment type="caution">
    <text evidence="1">The sequence shown here is derived from an EMBL/GenBank/DDBJ whole genome shotgun (WGS) entry which is preliminary data.</text>
</comment>
<sequence length="83" mass="8744">MSASTPIVWNDPSTAVTLLAPLIVDNGINNVLVKCDPASPHYGQGPKYRQARFALDGGGNAWWIDAASGLPLYNCVVGFALGE</sequence>
<evidence type="ECO:0000313" key="2">
    <source>
        <dbReference type="Proteomes" id="UP000235616"/>
    </source>
</evidence>
<organism evidence="1 2">
    <name type="scientific">Trinickia dabaoshanensis</name>
    <dbReference type="NCBI Taxonomy" id="564714"/>
    <lineage>
        <taxon>Bacteria</taxon>
        <taxon>Pseudomonadati</taxon>
        <taxon>Pseudomonadota</taxon>
        <taxon>Betaproteobacteria</taxon>
        <taxon>Burkholderiales</taxon>
        <taxon>Burkholderiaceae</taxon>
        <taxon>Trinickia</taxon>
    </lineage>
</organism>
<dbReference type="RefSeq" id="WP_102646882.1">
    <property type="nucleotide sequence ID" value="NZ_PNYA01000017.1"/>
</dbReference>
<keyword evidence="2" id="KW-1185">Reference proteome</keyword>
<proteinExistence type="predicted"/>
<dbReference type="AlphaFoldDB" id="A0A2N7VKZ9"/>
<reference evidence="1 2" key="1">
    <citation type="submission" date="2018-01" db="EMBL/GenBank/DDBJ databases">
        <title>Whole genome analyses suggest that Burkholderia sensu lato contains two further novel genera in the rhizoxinica-symbiotica group Mycetohabitans gen. nov., and Trinickia gen. nov.: implications for the evolution of diazotrophy and nodulation in the Burkholderiaceae.</title>
        <authorList>
            <person name="Estrada-de los Santos P."/>
            <person name="Palmer M."/>
            <person name="Chavez-Ramirez B."/>
            <person name="Beukes C."/>
            <person name="Steenkamp E.T."/>
            <person name="Hirsch A.M."/>
            <person name="Manyaka P."/>
            <person name="Maluk M."/>
            <person name="Lafos M."/>
            <person name="Crook M."/>
            <person name="Gross E."/>
            <person name="Simon M.F."/>
            <person name="Bueno dos Reis Junior F."/>
            <person name="Poole P.S."/>
            <person name="Venter S.N."/>
            <person name="James E.K."/>
        </authorList>
    </citation>
    <scope>NUCLEOTIDE SEQUENCE [LARGE SCALE GENOMIC DNA]</scope>
    <source>
        <strain evidence="1 2">GIMN1.004</strain>
    </source>
</reference>
<accession>A0A2N7VKZ9</accession>
<name>A0A2N7VKZ9_9BURK</name>
<dbReference type="Proteomes" id="UP000235616">
    <property type="component" value="Unassembled WGS sequence"/>
</dbReference>
<gene>
    <name evidence="1" type="ORF">C0Z18_18515</name>
</gene>
<dbReference type="EMBL" id="PNYA01000017">
    <property type="protein sequence ID" value="PMS17841.1"/>
    <property type="molecule type" value="Genomic_DNA"/>
</dbReference>
<protein>
    <submittedName>
        <fullName evidence="1">Uncharacterized protein</fullName>
    </submittedName>
</protein>